<organism evidence="3 4">
    <name type="scientific">Calicophoron daubneyi</name>
    <name type="common">Rumen fluke</name>
    <name type="synonym">Paramphistomum daubneyi</name>
    <dbReference type="NCBI Taxonomy" id="300641"/>
    <lineage>
        <taxon>Eukaryota</taxon>
        <taxon>Metazoa</taxon>
        <taxon>Spiralia</taxon>
        <taxon>Lophotrochozoa</taxon>
        <taxon>Platyhelminthes</taxon>
        <taxon>Trematoda</taxon>
        <taxon>Digenea</taxon>
        <taxon>Plagiorchiida</taxon>
        <taxon>Pronocephalata</taxon>
        <taxon>Paramphistomoidea</taxon>
        <taxon>Paramphistomidae</taxon>
        <taxon>Calicophoron</taxon>
    </lineage>
</organism>
<comment type="similarity">
    <text evidence="1">Belongs to the PPP4R2 family.</text>
</comment>
<comment type="caution">
    <text evidence="3">The sequence shown here is derived from an EMBL/GenBank/DDBJ whole genome shotgun (WGS) entry which is preliminary data.</text>
</comment>
<evidence type="ECO:0000313" key="3">
    <source>
        <dbReference type="EMBL" id="CAL5133347.1"/>
    </source>
</evidence>
<reference evidence="3" key="1">
    <citation type="submission" date="2024-06" db="EMBL/GenBank/DDBJ databases">
        <authorList>
            <person name="Liu X."/>
            <person name="Lenzi L."/>
            <person name="Haldenby T S."/>
            <person name="Uol C."/>
        </authorList>
    </citation>
    <scope>NUCLEOTIDE SEQUENCE</scope>
</reference>
<evidence type="ECO:0000256" key="1">
    <source>
        <dbReference type="ARBA" id="ARBA00009207"/>
    </source>
</evidence>
<dbReference type="GO" id="GO:0005737">
    <property type="term" value="C:cytoplasm"/>
    <property type="evidence" value="ECO:0007669"/>
    <property type="project" value="TreeGrafter"/>
</dbReference>
<dbReference type="Proteomes" id="UP001497525">
    <property type="component" value="Unassembled WGS sequence"/>
</dbReference>
<feature type="compositionally biased region" description="Low complexity" evidence="2">
    <location>
        <begin position="300"/>
        <end position="311"/>
    </location>
</feature>
<evidence type="ECO:0008006" key="5">
    <source>
        <dbReference type="Google" id="ProtNLM"/>
    </source>
</evidence>
<feature type="compositionally biased region" description="Basic and acidic residues" evidence="2">
    <location>
        <begin position="478"/>
        <end position="493"/>
    </location>
</feature>
<dbReference type="PANTHER" id="PTHR16487">
    <property type="entry name" value="PPP4R2-RELATED PROTEIN"/>
    <property type="match status" value="1"/>
</dbReference>
<feature type="compositionally biased region" description="Polar residues" evidence="2">
    <location>
        <begin position="533"/>
        <end position="551"/>
    </location>
</feature>
<accession>A0AAV2T768</accession>
<feature type="region of interest" description="Disordered" evidence="2">
    <location>
        <begin position="471"/>
        <end position="637"/>
    </location>
</feature>
<feature type="region of interest" description="Disordered" evidence="2">
    <location>
        <begin position="164"/>
        <end position="405"/>
    </location>
</feature>
<dbReference type="InterPro" id="IPR015267">
    <property type="entry name" value="PPP4R2"/>
</dbReference>
<feature type="compositionally biased region" description="Polar residues" evidence="2">
    <location>
        <begin position="218"/>
        <end position="228"/>
    </location>
</feature>
<feature type="compositionally biased region" description="Basic and acidic residues" evidence="2">
    <location>
        <begin position="628"/>
        <end position="637"/>
    </location>
</feature>
<name>A0AAV2T768_CALDB</name>
<feature type="compositionally biased region" description="Polar residues" evidence="2">
    <location>
        <begin position="165"/>
        <end position="187"/>
    </location>
</feature>
<feature type="compositionally biased region" description="Acidic residues" evidence="2">
    <location>
        <begin position="192"/>
        <end position="210"/>
    </location>
</feature>
<dbReference type="Pfam" id="PF09184">
    <property type="entry name" value="PPP4R2"/>
    <property type="match status" value="1"/>
</dbReference>
<evidence type="ECO:0000256" key="2">
    <source>
        <dbReference type="SAM" id="MobiDB-lite"/>
    </source>
</evidence>
<dbReference type="EMBL" id="CAXLJL010000156">
    <property type="protein sequence ID" value="CAL5133347.1"/>
    <property type="molecule type" value="Genomic_DNA"/>
</dbReference>
<sequence length="637" mass="69371">MTLLPMENRESILSALKCFEKDRTNNIPPILEDYIKQIARNGRTMLPWIYIKPLILRKYNKVVDEFVNDSVTEFITTPGSSSIIELRQRVYDTLKRMDGIPFTIQRICELFESPLRHYSRPDKYLRGLEKVCMVVSTVDPQGNKILSEDPRFPSQAGLEECGLMNSDTLMSPPSSPSIDSLNTQRTSKSSDEDVTDEDENEEEEDNEAEEAGSSGETQPSPESANTPISRPPLLSSPTASWPFGIDGAAETIRPTISPPSVAPELYAHEQKPTHLSPGAGQDPRPHCVASEADDKDVEMSVSATVDSSSLSPKRPKISHDDKLPFDSEVSSSPDRASDAPTTIDVREDQFDVIPSGPDAQSSEGGDSTTDTEGDEDESLSDSSESSAHSIEVIGESKKISGNKEAMPPIGQLLRPIGQLEAFVQNVTSEVATSLADLQSDSSTKSNPTEVILPHINQSIAEGAHLDIIQDSVRSPVPGEKRRAVSPKESDELRSGMSSSECPGANELESTLHHESPAKRRRLVTDPHVIESDLSVTDSSSHRNLPSSTLNDSPPIILCNPQSQNSDKNSGEHQPPPVLAQSEEETGHTDYQENSPSAESNVETAHPEGTNSTTTQSERETTAESFGHINKETGEEEA</sequence>
<dbReference type="AlphaFoldDB" id="A0AAV2T768"/>
<evidence type="ECO:0000313" key="4">
    <source>
        <dbReference type="Proteomes" id="UP001497525"/>
    </source>
</evidence>
<feature type="compositionally biased region" description="Basic and acidic residues" evidence="2">
    <location>
        <begin position="509"/>
        <end position="530"/>
    </location>
</feature>
<dbReference type="PANTHER" id="PTHR16487:SF0">
    <property type="entry name" value="PROTEIN PHOSPHATASE 4 REGULATORY SUBUNIT 2-RELATED"/>
    <property type="match status" value="1"/>
</dbReference>
<dbReference type="GO" id="GO:0005634">
    <property type="term" value="C:nucleus"/>
    <property type="evidence" value="ECO:0007669"/>
    <property type="project" value="TreeGrafter"/>
</dbReference>
<gene>
    <name evidence="3" type="ORF">CDAUBV1_LOCUS6601</name>
</gene>
<proteinExistence type="inferred from homology"/>
<feature type="compositionally biased region" description="Acidic residues" evidence="2">
    <location>
        <begin position="369"/>
        <end position="379"/>
    </location>
</feature>
<feature type="compositionally biased region" description="Polar residues" evidence="2">
    <location>
        <begin position="591"/>
        <end position="615"/>
    </location>
</feature>
<dbReference type="GO" id="GO:0030289">
    <property type="term" value="C:protein phosphatase 4 complex"/>
    <property type="evidence" value="ECO:0007669"/>
    <property type="project" value="InterPro"/>
</dbReference>
<protein>
    <recommendedName>
        <fullName evidence="5">Serine/threonine-protein phosphatase 4 regulatory subunit 2</fullName>
    </recommendedName>
</protein>
<dbReference type="GO" id="GO:0019888">
    <property type="term" value="F:protein phosphatase regulator activity"/>
    <property type="evidence" value="ECO:0007669"/>
    <property type="project" value="InterPro"/>
</dbReference>